<evidence type="ECO:0000313" key="14">
    <source>
        <dbReference type="EMBL" id="MFD0794165.1"/>
    </source>
</evidence>
<dbReference type="SMART" id="SM00487">
    <property type="entry name" value="DEXDc"/>
    <property type="match status" value="1"/>
</dbReference>
<dbReference type="RefSeq" id="WP_377115331.1">
    <property type="nucleotide sequence ID" value="NZ_JBHTHZ010000005.1"/>
</dbReference>
<protein>
    <recommendedName>
        <fullName evidence="11">Replication restart protein PriA</fullName>
    </recommendedName>
    <alternativeName>
        <fullName evidence="11">ATP-dependent DNA helicase PriA</fullName>
        <ecNumber evidence="11">5.6.2.4</ecNumber>
    </alternativeName>
    <alternativeName>
        <fullName evidence="11">DNA 3'-5' helicase PriA</fullName>
    </alternativeName>
</protein>
<dbReference type="EMBL" id="JBHTHZ010000005">
    <property type="protein sequence ID" value="MFD0794165.1"/>
    <property type="molecule type" value="Genomic_DNA"/>
</dbReference>
<feature type="domain" description="Helicase C-terminal" evidence="13">
    <location>
        <begin position="570"/>
        <end position="724"/>
    </location>
</feature>
<evidence type="ECO:0000259" key="12">
    <source>
        <dbReference type="PROSITE" id="PS51192"/>
    </source>
</evidence>
<dbReference type="SMART" id="SM00490">
    <property type="entry name" value="HELICc"/>
    <property type="match status" value="1"/>
</dbReference>
<feature type="binding site" evidence="11">
    <location>
        <position position="535"/>
    </location>
    <ligand>
        <name>Zn(2+)</name>
        <dbReference type="ChEBI" id="CHEBI:29105"/>
        <label>1</label>
    </ligand>
</feature>
<evidence type="ECO:0000256" key="3">
    <source>
        <dbReference type="ARBA" id="ARBA00022723"/>
    </source>
</evidence>
<dbReference type="CDD" id="cd18804">
    <property type="entry name" value="SF2_C_priA"/>
    <property type="match status" value="1"/>
</dbReference>
<keyword evidence="7 11" id="KW-0862">Zinc</keyword>
<dbReference type="Pfam" id="PF00270">
    <property type="entry name" value="DEAD"/>
    <property type="match status" value="1"/>
</dbReference>
<dbReference type="Pfam" id="PF17764">
    <property type="entry name" value="PriA_3primeBD"/>
    <property type="match status" value="1"/>
</dbReference>
<comment type="similarity">
    <text evidence="11">Belongs to the helicase family. PriA subfamily.</text>
</comment>
<feature type="binding site" evidence="11">
    <location>
        <position position="575"/>
    </location>
    <ligand>
        <name>Zn(2+)</name>
        <dbReference type="ChEBI" id="CHEBI:29105"/>
        <label>1</label>
    </ligand>
</feature>
<evidence type="ECO:0000256" key="7">
    <source>
        <dbReference type="ARBA" id="ARBA00022833"/>
    </source>
</evidence>
<dbReference type="PANTHER" id="PTHR30580:SF0">
    <property type="entry name" value="PRIMOSOMAL PROTEIN N"/>
    <property type="match status" value="1"/>
</dbReference>
<dbReference type="InterPro" id="IPR027417">
    <property type="entry name" value="P-loop_NTPase"/>
</dbReference>
<dbReference type="NCBIfam" id="TIGR00595">
    <property type="entry name" value="priA"/>
    <property type="match status" value="1"/>
</dbReference>
<dbReference type="CDD" id="cd17929">
    <property type="entry name" value="DEXHc_priA"/>
    <property type="match status" value="1"/>
</dbReference>
<dbReference type="Pfam" id="PF18319">
    <property type="entry name" value="Zn_ribbon_PriA"/>
    <property type="match status" value="1"/>
</dbReference>
<dbReference type="Proteomes" id="UP001597010">
    <property type="component" value="Unassembled WGS sequence"/>
</dbReference>
<comment type="cofactor">
    <cofactor evidence="11">
        <name>Zn(2+)</name>
        <dbReference type="ChEBI" id="CHEBI:29105"/>
    </cofactor>
    <text evidence="11">Binds 2 zinc ions per subunit.</text>
</comment>
<evidence type="ECO:0000256" key="5">
    <source>
        <dbReference type="ARBA" id="ARBA00022801"/>
    </source>
</evidence>
<gene>
    <name evidence="11 14" type="primary">priA</name>
    <name evidence="14" type="ORF">ACFQZX_11090</name>
</gene>
<keyword evidence="2 11" id="KW-0235">DNA replication</keyword>
<dbReference type="HAMAP" id="MF_00983">
    <property type="entry name" value="PriA"/>
    <property type="match status" value="1"/>
</dbReference>
<dbReference type="InterPro" id="IPR005259">
    <property type="entry name" value="PriA"/>
</dbReference>
<dbReference type="SUPFAM" id="SSF52540">
    <property type="entry name" value="P-loop containing nucleoside triphosphate hydrolases"/>
    <property type="match status" value="1"/>
</dbReference>
<name>A0ABW3ATI5_9SPHI</name>
<comment type="catalytic activity">
    <reaction evidence="11">
        <text>Couples ATP hydrolysis with the unwinding of duplex DNA by translocating in the 3'-5' direction.</text>
        <dbReference type="EC" id="5.6.2.4"/>
    </reaction>
</comment>
<comment type="subunit">
    <text evidence="11">Component of the replication restart primosome.</text>
</comment>
<dbReference type="EC" id="5.6.2.4" evidence="11"/>
<dbReference type="Pfam" id="PF00271">
    <property type="entry name" value="Helicase_C"/>
    <property type="match status" value="1"/>
</dbReference>
<keyword evidence="15" id="KW-1185">Reference proteome</keyword>
<dbReference type="InterPro" id="IPR040498">
    <property type="entry name" value="PriA_CRR"/>
</dbReference>
<evidence type="ECO:0000313" key="15">
    <source>
        <dbReference type="Proteomes" id="UP001597010"/>
    </source>
</evidence>
<keyword evidence="4 11" id="KW-0547">Nucleotide-binding</keyword>
<keyword evidence="10 11" id="KW-0413">Isomerase</keyword>
<dbReference type="PANTHER" id="PTHR30580">
    <property type="entry name" value="PRIMOSOMAL PROTEIN N"/>
    <property type="match status" value="1"/>
</dbReference>
<dbReference type="SUPFAM" id="SSF46785">
    <property type="entry name" value="Winged helix' DNA-binding domain"/>
    <property type="match status" value="1"/>
</dbReference>
<feature type="binding site" evidence="11">
    <location>
        <position position="538"/>
    </location>
    <ligand>
        <name>Zn(2+)</name>
        <dbReference type="ChEBI" id="CHEBI:29105"/>
        <label>1</label>
    </ligand>
</feature>
<dbReference type="InterPro" id="IPR036390">
    <property type="entry name" value="WH_DNA-bd_sf"/>
</dbReference>
<feature type="binding site" evidence="11">
    <location>
        <position position="565"/>
    </location>
    <ligand>
        <name>Zn(2+)</name>
        <dbReference type="ChEBI" id="CHEBI:29105"/>
        <label>2</label>
    </ligand>
</feature>
<dbReference type="Gene3D" id="3.40.50.300">
    <property type="entry name" value="P-loop containing nucleotide triphosphate hydrolases"/>
    <property type="match status" value="2"/>
</dbReference>
<dbReference type="InterPro" id="IPR014001">
    <property type="entry name" value="Helicase_ATP-bd"/>
</dbReference>
<dbReference type="InterPro" id="IPR042115">
    <property type="entry name" value="PriA_3primeBD_sf"/>
</dbReference>
<feature type="binding site" evidence="11">
    <location>
        <position position="547"/>
    </location>
    <ligand>
        <name>Zn(2+)</name>
        <dbReference type="ChEBI" id="CHEBI:29105"/>
        <label>2</label>
    </ligand>
</feature>
<evidence type="ECO:0000256" key="1">
    <source>
        <dbReference type="ARBA" id="ARBA00022515"/>
    </source>
</evidence>
<keyword evidence="9 11" id="KW-0238">DNA-binding</keyword>
<evidence type="ECO:0000256" key="10">
    <source>
        <dbReference type="ARBA" id="ARBA00023235"/>
    </source>
</evidence>
<evidence type="ECO:0000256" key="8">
    <source>
        <dbReference type="ARBA" id="ARBA00022840"/>
    </source>
</evidence>
<sequence>MLEFAEGIQSARKTLFVEVILPLAISRNYTYRIPFELNSDIAIGKRVVVQFGKSKLYTAIVSAITEAAPEKYEAKYILDILDDRPVVNQRQLVFWEWLGEYYMCNVGEVMNAALPTALKLASETKVIINRDFQYDKSQLNDKEFLIVEALDLQPELTVSDIAKLLGQKTVMPILKALFEKNIINISEEVAERYKPRKRIYIRLNPVYQNPDALQELFVILEKRAPKQADAVLAYIKLSRQQKTVNKAELIEASGSGESSIKSLIEKDVFYAEEKNVSRLGYTEDDEEISNFILSEAQETALKDINKQFKQKEVVLLHGVTSSGKTQIYIKLIEAMMATGRPVLYLLPEIALTTHVIERLRIYFGSSIGVYHSRFNDNERVEVWQKVLNNEYKVVLGARSSVFLPFSDLGLIIVDEEHETSYKQFDPAPRYNARDAAIYLANMYKGKVLLGSATPSFESYYNSRVQKYGLVELNERYGGVQLPLTEVVSVTEETKRKTMQSHFSSVLMQDMAQALQNKEQVILFQNRRGYAPVLMCKICAYTPKCINCDVSLTYHKHSHKLHCHYCGYKEDSPTICPACGSTHLEYKGFGTEKVEDELSVLMPDVRLARMDLDTTRSRNSLQNILNNLEEKKIDILVGTQMVAKGLDFADVTVIGIINADSLLKYPDYRANERSYQMLAQVSGRAGRRGKQGKVVIQTYDPNHRVIKQVIDNDYADLYFTEMEERKSFKYPPYYRIINLDVKHKDPEILYNQAEYLATELRKHFGERVIGPEAPLINRIRNYYIKSIMLKFERDTISIVKAKVIIREVITQFQTTRLSKGSIVQPDVDPY</sequence>
<feature type="binding site" evidence="11">
    <location>
        <position position="544"/>
    </location>
    <ligand>
        <name>Zn(2+)</name>
        <dbReference type="ChEBI" id="CHEBI:29105"/>
        <label>2</label>
    </ligand>
</feature>
<evidence type="ECO:0000256" key="9">
    <source>
        <dbReference type="ARBA" id="ARBA00023125"/>
    </source>
</evidence>
<feature type="binding site" evidence="11">
    <location>
        <position position="562"/>
    </location>
    <ligand>
        <name>Zn(2+)</name>
        <dbReference type="ChEBI" id="CHEBI:29105"/>
        <label>2</label>
    </ligand>
</feature>
<comment type="function">
    <text evidence="11">Initiates the restart of stalled replication forks, which reloads the replicative helicase on sites other than the origin of replication. Recognizes and binds to abandoned replication forks and remodels them to uncover a helicase loading site. Promotes assembly of the primosome at these replication forks.</text>
</comment>
<keyword evidence="1 11" id="KW-0639">Primosome</keyword>
<dbReference type="InterPro" id="IPR041222">
    <property type="entry name" value="PriA_3primeBD"/>
</dbReference>
<keyword evidence="5 11" id="KW-0378">Hydrolase</keyword>
<reference evidence="15" key="1">
    <citation type="journal article" date="2019" name="Int. J. Syst. Evol. Microbiol.">
        <title>The Global Catalogue of Microorganisms (GCM) 10K type strain sequencing project: providing services to taxonomists for standard genome sequencing and annotation.</title>
        <authorList>
            <consortium name="The Broad Institute Genomics Platform"/>
            <consortium name="The Broad Institute Genome Sequencing Center for Infectious Disease"/>
            <person name="Wu L."/>
            <person name="Ma J."/>
        </authorList>
    </citation>
    <scope>NUCLEOTIDE SEQUENCE [LARGE SCALE GENOMIC DNA]</scope>
    <source>
        <strain evidence="15">CCUG 61484</strain>
    </source>
</reference>
<proteinExistence type="inferred from homology"/>
<evidence type="ECO:0000259" key="13">
    <source>
        <dbReference type="PROSITE" id="PS51194"/>
    </source>
</evidence>
<organism evidence="14 15">
    <name type="scientific">Mucilaginibacter litoreus</name>
    <dbReference type="NCBI Taxonomy" id="1048221"/>
    <lineage>
        <taxon>Bacteria</taxon>
        <taxon>Pseudomonadati</taxon>
        <taxon>Bacteroidota</taxon>
        <taxon>Sphingobacteriia</taxon>
        <taxon>Sphingobacteriales</taxon>
        <taxon>Sphingobacteriaceae</taxon>
        <taxon>Mucilaginibacter</taxon>
    </lineage>
</organism>
<dbReference type="InterPro" id="IPR011545">
    <property type="entry name" value="DEAD/DEAH_box_helicase_dom"/>
</dbReference>
<keyword evidence="6 11" id="KW-0347">Helicase</keyword>
<comment type="caution">
    <text evidence="14">The sequence shown here is derived from an EMBL/GenBank/DDBJ whole genome shotgun (WGS) entry which is preliminary data.</text>
</comment>
<dbReference type="PROSITE" id="PS51192">
    <property type="entry name" value="HELICASE_ATP_BIND_1"/>
    <property type="match status" value="1"/>
</dbReference>
<evidence type="ECO:0000256" key="11">
    <source>
        <dbReference type="HAMAP-Rule" id="MF_00983"/>
    </source>
</evidence>
<accession>A0ABW3ATI5</accession>
<dbReference type="Pfam" id="PF18074">
    <property type="entry name" value="PriA_C"/>
    <property type="match status" value="1"/>
</dbReference>
<evidence type="ECO:0000256" key="6">
    <source>
        <dbReference type="ARBA" id="ARBA00022806"/>
    </source>
</evidence>
<dbReference type="InterPro" id="IPR041236">
    <property type="entry name" value="PriA_C"/>
</dbReference>
<dbReference type="InterPro" id="IPR001650">
    <property type="entry name" value="Helicase_C-like"/>
</dbReference>
<feature type="domain" description="Helicase ATP-binding" evidence="12">
    <location>
        <begin position="305"/>
        <end position="472"/>
    </location>
</feature>
<feature type="binding site" evidence="11">
    <location>
        <position position="578"/>
    </location>
    <ligand>
        <name>Zn(2+)</name>
        <dbReference type="ChEBI" id="CHEBI:29105"/>
        <label>1</label>
    </ligand>
</feature>
<evidence type="ECO:0000256" key="4">
    <source>
        <dbReference type="ARBA" id="ARBA00022741"/>
    </source>
</evidence>
<comment type="catalytic activity">
    <reaction evidence="11">
        <text>ATP + H2O = ADP + phosphate + H(+)</text>
        <dbReference type="Rhea" id="RHEA:13065"/>
        <dbReference type="ChEBI" id="CHEBI:15377"/>
        <dbReference type="ChEBI" id="CHEBI:15378"/>
        <dbReference type="ChEBI" id="CHEBI:30616"/>
        <dbReference type="ChEBI" id="CHEBI:43474"/>
        <dbReference type="ChEBI" id="CHEBI:456216"/>
        <dbReference type="EC" id="5.6.2.4"/>
    </reaction>
</comment>
<keyword evidence="8 11" id="KW-0067">ATP-binding</keyword>
<dbReference type="PROSITE" id="PS51194">
    <property type="entry name" value="HELICASE_CTER"/>
    <property type="match status" value="1"/>
</dbReference>
<keyword evidence="3 11" id="KW-0479">Metal-binding</keyword>
<evidence type="ECO:0000256" key="2">
    <source>
        <dbReference type="ARBA" id="ARBA00022705"/>
    </source>
</evidence>
<dbReference type="Gene3D" id="3.40.1440.60">
    <property type="entry name" value="PriA, 3(prime) DNA-binding domain"/>
    <property type="match status" value="1"/>
</dbReference>